<dbReference type="GO" id="GO:0006511">
    <property type="term" value="P:ubiquitin-dependent protein catabolic process"/>
    <property type="evidence" value="ECO:0007669"/>
    <property type="project" value="InterPro"/>
</dbReference>
<name>A0A6L2LFJ0_TANCI</name>
<dbReference type="InterPro" id="IPR016897">
    <property type="entry name" value="SKP1"/>
</dbReference>
<comment type="subunit">
    <text evidence="4">Part of a SCF (SKP1-cullin-F-box) protein ligase complex.</text>
</comment>
<dbReference type="InterPro" id="IPR011333">
    <property type="entry name" value="SKP1/BTB/POZ_sf"/>
</dbReference>
<keyword evidence="5" id="KW-0175">Coiled coil</keyword>
<comment type="similarity">
    <text evidence="2 4">Belongs to the SKP1 family.</text>
</comment>
<comment type="function">
    <text evidence="4">Involved in ubiquitination and subsequent proteasomal degradation of target proteins. Together with CUL1, RBX1 and a F-box protein, it forms a SCF E3 ubiquitin ligase complex. The functional specificity of this complex depends on the type of F-box protein. In the SCF complex, it serves as an adapter that links the F-box protein to CUL1.</text>
</comment>
<evidence type="ECO:0000313" key="8">
    <source>
        <dbReference type="EMBL" id="GEU59352.1"/>
    </source>
</evidence>
<dbReference type="GO" id="GO:0009867">
    <property type="term" value="P:jasmonic acid mediated signaling pathway"/>
    <property type="evidence" value="ECO:0007669"/>
    <property type="project" value="UniProtKB-ARBA"/>
</dbReference>
<evidence type="ECO:0000259" key="6">
    <source>
        <dbReference type="Pfam" id="PF01466"/>
    </source>
</evidence>
<comment type="pathway">
    <text evidence="1 4">Protein modification; protein ubiquitination.</text>
</comment>
<feature type="domain" description="SKP1 component POZ" evidence="7">
    <location>
        <begin position="1"/>
        <end position="54"/>
    </location>
</feature>
<reference evidence="8" key="1">
    <citation type="journal article" date="2019" name="Sci. Rep.">
        <title>Draft genome of Tanacetum cinerariifolium, the natural source of mosquito coil.</title>
        <authorList>
            <person name="Yamashiro T."/>
            <person name="Shiraishi A."/>
            <person name="Satake H."/>
            <person name="Nakayama K."/>
        </authorList>
    </citation>
    <scope>NUCLEOTIDE SEQUENCE</scope>
</reference>
<dbReference type="EMBL" id="BKCJ010004157">
    <property type="protein sequence ID" value="GEU59352.1"/>
    <property type="molecule type" value="Genomic_DNA"/>
</dbReference>
<feature type="coiled-coil region" evidence="5">
    <location>
        <begin position="60"/>
        <end position="103"/>
    </location>
</feature>
<dbReference type="GO" id="GO:0016567">
    <property type="term" value="P:protein ubiquitination"/>
    <property type="evidence" value="ECO:0007669"/>
    <property type="project" value="UniProtKB-UniRule"/>
</dbReference>
<organism evidence="8">
    <name type="scientific">Tanacetum cinerariifolium</name>
    <name type="common">Dalmatian daisy</name>
    <name type="synonym">Chrysanthemum cinerariifolium</name>
    <dbReference type="NCBI Taxonomy" id="118510"/>
    <lineage>
        <taxon>Eukaryota</taxon>
        <taxon>Viridiplantae</taxon>
        <taxon>Streptophyta</taxon>
        <taxon>Embryophyta</taxon>
        <taxon>Tracheophyta</taxon>
        <taxon>Spermatophyta</taxon>
        <taxon>Magnoliopsida</taxon>
        <taxon>eudicotyledons</taxon>
        <taxon>Gunneridae</taxon>
        <taxon>Pentapetalae</taxon>
        <taxon>asterids</taxon>
        <taxon>campanulids</taxon>
        <taxon>Asterales</taxon>
        <taxon>Asteraceae</taxon>
        <taxon>Asteroideae</taxon>
        <taxon>Anthemideae</taxon>
        <taxon>Anthemidinae</taxon>
        <taxon>Tanacetum</taxon>
    </lineage>
</organism>
<dbReference type="SUPFAM" id="SSF81382">
    <property type="entry name" value="Skp1 dimerisation domain-like"/>
    <property type="match status" value="1"/>
</dbReference>
<dbReference type="Pfam" id="PF03931">
    <property type="entry name" value="Skp1_POZ"/>
    <property type="match status" value="1"/>
</dbReference>
<dbReference type="InterPro" id="IPR036296">
    <property type="entry name" value="SKP1-like_dim_sf"/>
</dbReference>
<evidence type="ECO:0000256" key="4">
    <source>
        <dbReference type="PIRNR" id="PIRNR028729"/>
    </source>
</evidence>
<protein>
    <recommendedName>
        <fullName evidence="4">SKP1-like protein</fullName>
    </recommendedName>
</protein>
<evidence type="ECO:0000259" key="7">
    <source>
        <dbReference type="Pfam" id="PF03931"/>
    </source>
</evidence>
<dbReference type="Gene3D" id="3.30.710.10">
    <property type="entry name" value="Potassium Channel Kv1.1, Chain A"/>
    <property type="match status" value="1"/>
</dbReference>
<gene>
    <name evidence="8" type="ORF">Tci_031330</name>
</gene>
<evidence type="ECO:0000256" key="5">
    <source>
        <dbReference type="SAM" id="Coils"/>
    </source>
</evidence>
<evidence type="ECO:0000256" key="1">
    <source>
        <dbReference type="ARBA" id="ARBA00004906"/>
    </source>
</evidence>
<comment type="caution">
    <text evidence="8">The sequence shown here is derived from an EMBL/GenBank/DDBJ whole genome shotgun (WGS) entry which is preliminary data.</text>
</comment>
<dbReference type="AlphaFoldDB" id="A0A6L2LFJ0"/>
<dbReference type="SMART" id="SM00512">
    <property type="entry name" value="Skp1"/>
    <property type="match status" value="1"/>
</dbReference>
<accession>A0A6L2LFJ0</accession>
<dbReference type="UniPathway" id="UPA00143"/>
<keyword evidence="3 4" id="KW-0833">Ubl conjugation pathway</keyword>
<sequence>MSKDEHVFKIEQSLAIQSVTIKALVDDDCASSVIPLANVDAKNLTLVIEFLKKQTLFTAAKDAYTQLENKEESTKNAEKKRAKEEEKKKLDLLENDVKSVYKDLENDALIEVIMVANYLDIQALMDATCQQMADNIKHKTPEEVQKIFNIPNDYKPEEEAARKEDAWEFENIDQD</sequence>
<dbReference type="PIRSF" id="PIRSF028729">
    <property type="entry name" value="E3_ubiquit_lig_SCF_Skp"/>
    <property type="match status" value="1"/>
</dbReference>
<proteinExistence type="inferred from homology"/>
<dbReference type="Pfam" id="PF01466">
    <property type="entry name" value="Skp1"/>
    <property type="match status" value="1"/>
</dbReference>
<feature type="domain" description="SKP1 component dimerisation" evidence="6">
    <location>
        <begin position="123"/>
        <end position="167"/>
    </location>
</feature>
<dbReference type="InterPro" id="IPR016072">
    <property type="entry name" value="Skp1_comp_dimer"/>
</dbReference>
<dbReference type="PANTHER" id="PTHR11165">
    <property type="entry name" value="SKP1"/>
    <property type="match status" value="1"/>
</dbReference>
<evidence type="ECO:0000256" key="2">
    <source>
        <dbReference type="ARBA" id="ARBA00009993"/>
    </source>
</evidence>
<evidence type="ECO:0000256" key="3">
    <source>
        <dbReference type="ARBA" id="ARBA00022786"/>
    </source>
</evidence>
<dbReference type="InterPro" id="IPR016073">
    <property type="entry name" value="Skp1_comp_POZ"/>
</dbReference>
<dbReference type="SUPFAM" id="SSF54695">
    <property type="entry name" value="POZ domain"/>
    <property type="match status" value="1"/>
</dbReference>
<dbReference type="InterPro" id="IPR001232">
    <property type="entry name" value="SKP1-like"/>
</dbReference>